<accession>A0ABQ8SIT9</accession>
<protein>
    <submittedName>
        <fullName evidence="2">Uncharacterized protein</fullName>
    </submittedName>
</protein>
<feature type="compositionally biased region" description="Basic and acidic residues" evidence="1">
    <location>
        <begin position="19"/>
        <end position="35"/>
    </location>
</feature>
<gene>
    <name evidence="2" type="ORF">ANN_16373</name>
</gene>
<sequence length="269" mass="29343">MAGLCEGGNEPPVSLKATDQNEPRRKIKREADTKYSGRRIGKQLEVSEVRSIDKTNGENAREDMIRTGEGTKRLPDISDCEDRIDTALERLLAKKKSAKKESFDSITVSAVYRKKTPISIFALDAEINGDTQSTGTGDEMETVPRSFTLTVSDPPRDSNTLPAREQVARESTRAPRSTGETARGGEERLSRPCFGRVARASGACGEKKGERAIAARGEGSGLSRSCGVKGRNSCRCVQIRSFFPADPDNRLLQVLIKFSSVISKLFLGS</sequence>
<organism evidence="2 3">
    <name type="scientific">Periplaneta americana</name>
    <name type="common">American cockroach</name>
    <name type="synonym">Blatta americana</name>
    <dbReference type="NCBI Taxonomy" id="6978"/>
    <lineage>
        <taxon>Eukaryota</taxon>
        <taxon>Metazoa</taxon>
        <taxon>Ecdysozoa</taxon>
        <taxon>Arthropoda</taxon>
        <taxon>Hexapoda</taxon>
        <taxon>Insecta</taxon>
        <taxon>Pterygota</taxon>
        <taxon>Neoptera</taxon>
        <taxon>Polyneoptera</taxon>
        <taxon>Dictyoptera</taxon>
        <taxon>Blattodea</taxon>
        <taxon>Blattoidea</taxon>
        <taxon>Blattidae</taxon>
        <taxon>Blattinae</taxon>
        <taxon>Periplaneta</taxon>
    </lineage>
</organism>
<feature type="region of interest" description="Disordered" evidence="1">
    <location>
        <begin position="148"/>
        <end position="189"/>
    </location>
</feature>
<evidence type="ECO:0000313" key="3">
    <source>
        <dbReference type="Proteomes" id="UP001148838"/>
    </source>
</evidence>
<feature type="region of interest" description="Disordered" evidence="1">
    <location>
        <begin position="53"/>
        <end position="77"/>
    </location>
</feature>
<evidence type="ECO:0000313" key="2">
    <source>
        <dbReference type="EMBL" id="KAJ4434054.1"/>
    </source>
</evidence>
<name>A0ABQ8SIT9_PERAM</name>
<evidence type="ECO:0000256" key="1">
    <source>
        <dbReference type="SAM" id="MobiDB-lite"/>
    </source>
</evidence>
<feature type="compositionally biased region" description="Polar residues" evidence="1">
    <location>
        <begin position="148"/>
        <end position="161"/>
    </location>
</feature>
<dbReference type="EMBL" id="JAJSOF020000027">
    <property type="protein sequence ID" value="KAJ4434054.1"/>
    <property type="molecule type" value="Genomic_DNA"/>
</dbReference>
<comment type="caution">
    <text evidence="2">The sequence shown here is derived from an EMBL/GenBank/DDBJ whole genome shotgun (WGS) entry which is preliminary data.</text>
</comment>
<reference evidence="2 3" key="1">
    <citation type="journal article" date="2022" name="Allergy">
        <title>Genome assembly and annotation of Periplaneta americana reveal a comprehensive cockroach allergen profile.</title>
        <authorList>
            <person name="Wang L."/>
            <person name="Xiong Q."/>
            <person name="Saelim N."/>
            <person name="Wang L."/>
            <person name="Nong W."/>
            <person name="Wan A.T."/>
            <person name="Shi M."/>
            <person name="Liu X."/>
            <person name="Cao Q."/>
            <person name="Hui J.H.L."/>
            <person name="Sookrung N."/>
            <person name="Leung T.F."/>
            <person name="Tungtrongchitr A."/>
            <person name="Tsui S.K.W."/>
        </authorList>
    </citation>
    <scope>NUCLEOTIDE SEQUENCE [LARGE SCALE GENOMIC DNA]</scope>
    <source>
        <strain evidence="2">PWHHKU_190912</strain>
    </source>
</reference>
<feature type="region of interest" description="Disordered" evidence="1">
    <location>
        <begin position="1"/>
        <end position="39"/>
    </location>
</feature>
<dbReference type="Proteomes" id="UP001148838">
    <property type="component" value="Unassembled WGS sequence"/>
</dbReference>
<proteinExistence type="predicted"/>
<keyword evidence="3" id="KW-1185">Reference proteome</keyword>